<dbReference type="Proteomes" id="UP000887574">
    <property type="component" value="Unplaced"/>
</dbReference>
<feature type="compositionally biased region" description="Pro residues" evidence="1">
    <location>
        <begin position="512"/>
        <end position="538"/>
    </location>
</feature>
<name>A0A915ECB0_9BILA</name>
<dbReference type="PANTHER" id="PTHR45985">
    <property type="match status" value="1"/>
</dbReference>
<feature type="domain" description="EGF-like" evidence="2">
    <location>
        <begin position="552"/>
        <end position="586"/>
    </location>
</feature>
<dbReference type="InterPro" id="IPR006149">
    <property type="entry name" value="EB_dom"/>
</dbReference>
<protein>
    <submittedName>
        <fullName evidence="4">EGF-like domain-containing protein</fullName>
    </submittedName>
</protein>
<sequence length="657" mass="69475">MYESSQTRKRSALVPTESFRSLQSAKLSLPVFRRHSQQVVDRARRPAATTNLPNNPYQRELQKRRTADRPIAFLNQVDNNELDFDTPLLGGLGEECSAEEAGDPCSVEHSLCFAGVCQCDQNYVQAGTSLCLQLNKIANRIVSPGKQCNQGDFCDGGATCVQHFCQCPPGLVAEQKNCVRMRRDAWRAGDNASKHVVKKSPGLNCRYNPSVCTGGSYCHNGYCVCPEGYDELGGECVVPRIYVDPGQSCDRPVNSIAHVECTGNSVCANGFCVCPNGEPIQNNMCVTVNSIAAPGEPCVLNVTRCTGNSQCTAGICTCPFQQVALNGQCATVNVITQYPMQTCTPTTICLGNSVCQAGRCQCAPNTRLTGTQCQPVTVIMQSPSGAPGSACSNPQACQPGTTCRAGVCVCLNGQYFYDGRCAGVVKTANPGESCTVAGVSCQGGASLVPLRPGESCDPRCEYTGTCSRACSGGSVCADGVCTCRQGEYAVNGQCVPYVVTMRPPVQPSIAAPSPPQPAQPVMPQPPHNPQPIQIPSPPTSNKIKRTSRPMESCNVNVVCTGGSSCVLGLCQCPPGYSPSHDKESCINGLLLPQASPPEHQLYQQPQTARNLPAASNGLGMRRSGSTSPVQLGRQCKESEECVPGAECPLSGVCTCPP</sequence>
<dbReference type="InterPro" id="IPR052740">
    <property type="entry name" value="CE4"/>
</dbReference>
<dbReference type="PANTHER" id="PTHR45985:SF3">
    <property type="entry name" value="CHITIN DEACETYLASE-LIKE 4"/>
    <property type="match status" value="1"/>
</dbReference>
<evidence type="ECO:0000313" key="3">
    <source>
        <dbReference type="Proteomes" id="UP000887574"/>
    </source>
</evidence>
<organism evidence="3 4">
    <name type="scientific">Ditylenchus dipsaci</name>
    <dbReference type="NCBI Taxonomy" id="166011"/>
    <lineage>
        <taxon>Eukaryota</taxon>
        <taxon>Metazoa</taxon>
        <taxon>Ecdysozoa</taxon>
        <taxon>Nematoda</taxon>
        <taxon>Chromadorea</taxon>
        <taxon>Rhabditida</taxon>
        <taxon>Tylenchina</taxon>
        <taxon>Tylenchomorpha</taxon>
        <taxon>Sphaerularioidea</taxon>
        <taxon>Anguinidae</taxon>
        <taxon>Anguininae</taxon>
        <taxon>Ditylenchus</taxon>
    </lineage>
</organism>
<evidence type="ECO:0000259" key="2">
    <source>
        <dbReference type="SMART" id="SM00181"/>
    </source>
</evidence>
<feature type="domain" description="EGF-like" evidence="2">
    <location>
        <begin position="204"/>
        <end position="237"/>
    </location>
</feature>
<dbReference type="WBParaSite" id="jg3780">
    <property type="protein sequence ID" value="jg3780"/>
    <property type="gene ID" value="jg3780"/>
</dbReference>
<feature type="domain" description="EGF-like" evidence="2">
    <location>
        <begin position="95"/>
        <end position="132"/>
    </location>
</feature>
<feature type="domain" description="EGF-like" evidence="2">
    <location>
        <begin position="260"/>
        <end position="286"/>
    </location>
</feature>
<keyword evidence="3" id="KW-1185">Reference proteome</keyword>
<feature type="domain" description="EGF-like" evidence="2">
    <location>
        <begin position="342"/>
        <end position="374"/>
    </location>
</feature>
<evidence type="ECO:0000256" key="1">
    <source>
        <dbReference type="SAM" id="MobiDB-lite"/>
    </source>
</evidence>
<dbReference type="Pfam" id="PF01683">
    <property type="entry name" value="EB"/>
    <property type="match status" value="4"/>
</dbReference>
<feature type="domain" description="EGF-like" evidence="2">
    <location>
        <begin position="390"/>
        <end position="422"/>
    </location>
</feature>
<feature type="region of interest" description="Disordered" evidence="1">
    <location>
        <begin position="508"/>
        <end position="547"/>
    </location>
</feature>
<evidence type="ECO:0000313" key="4">
    <source>
        <dbReference type="WBParaSite" id="jg3780"/>
    </source>
</evidence>
<feature type="compositionally biased region" description="Polar residues" evidence="1">
    <location>
        <begin position="48"/>
        <end position="57"/>
    </location>
</feature>
<reference evidence="4" key="1">
    <citation type="submission" date="2022-11" db="UniProtKB">
        <authorList>
            <consortium name="WormBaseParasite"/>
        </authorList>
    </citation>
    <scope>IDENTIFICATION</scope>
</reference>
<dbReference type="SMART" id="SM00181">
    <property type="entry name" value="EGF"/>
    <property type="match status" value="7"/>
</dbReference>
<feature type="domain" description="EGF-like" evidence="2">
    <location>
        <begin position="147"/>
        <end position="179"/>
    </location>
</feature>
<dbReference type="InterPro" id="IPR000742">
    <property type="entry name" value="EGF"/>
</dbReference>
<feature type="region of interest" description="Disordered" evidence="1">
    <location>
        <begin position="42"/>
        <end position="65"/>
    </location>
</feature>
<proteinExistence type="predicted"/>
<dbReference type="AlphaFoldDB" id="A0A915ECB0"/>
<accession>A0A915ECB0</accession>